<organism evidence="2 3">
    <name type="scientific">Apiospora hydei</name>
    <dbReference type="NCBI Taxonomy" id="1337664"/>
    <lineage>
        <taxon>Eukaryota</taxon>
        <taxon>Fungi</taxon>
        <taxon>Dikarya</taxon>
        <taxon>Ascomycota</taxon>
        <taxon>Pezizomycotina</taxon>
        <taxon>Sordariomycetes</taxon>
        <taxon>Xylariomycetidae</taxon>
        <taxon>Amphisphaeriales</taxon>
        <taxon>Apiosporaceae</taxon>
        <taxon>Apiospora</taxon>
    </lineage>
</organism>
<keyword evidence="3" id="KW-1185">Reference proteome</keyword>
<protein>
    <submittedName>
        <fullName evidence="2">Uncharacterized protein</fullName>
    </submittedName>
</protein>
<reference evidence="2 3" key="1">
    <citation type="submission" date="2023-01" db="EMBL/GenBank/DDBJ databases">
        <title>Analysis of 21 Apiospora genomes using comparative genomics revels a genus with tremendous synthesis potential of carbohydrate active enzymes and secondary metabolites.</title>
        <authorList>
            <person name="Sorensen T."/>
        </authorList>
    </citation>
    <scope>NUCLEOTIDE SEQUENCE [LARGE SCALE GENOMIC DNA]</scope>
    <source>
        <strain evidence="2 3">CBS 114990</strain>
    </source>
</reference>
<accession>A0ABR1WBA2</accession>
<feature type="region of interest" description="Disordered" evidence="1">
    <location>
        <begin position="1"/>
        <end position="96"/>
    </location>
</feature>
<proteinExistence type="predicted"/>
<dbReference type="GeneID" id="92045977"/>
<evidence type="ECO:0000313" key="2">
    <source>
        <dbReference type="EMBL" id="KAK8080784.1"/>
    </source>
</evidence>
<comment type="caution">
    <text evidence="2">The sequence shown here is derived from an EMBL/GenBank/DDBJ whole genome shotgun (WGS) entry which is preliminary data.</text>
</comment>
<dbReference type="Proteomes" id="UP001433268">
    <property type="component" value="Unassembled WGS sequence"/>
</dbReference>
<feature type="compositionally biased region" description="Low complexity" evidence="1">
    <location>
        <begin position="7"/>
        <end position="43"/>
    </location>
</feature>
<dbReference type="RefSeq" id="XP_066668259.1">
    <property type="nucleotide sequence ID" value="XM_066812917.1"/>
</dbReference>
<evidence type="ECO:0000313" key="3">
    <source>
        <dbReference type="Proteomes" id="UP001433268"/>
    </source>
</evidence>
<dbReference type="EMBL" id="JAQQWN010000006">
    <property type="protein sequence ID" value="KAK8080784.1"/>
    <property type="molecule type" value="Genomic_DNA"/>
</dbReference>
<evidence type="ECO:0000256" key="1">
    <source>
        <dbReference type="SAM" id="MobiDB-lite"/>
    </source>
</evidence>
<name>A0ABR1WBA2_9PEZI</name>
<sequence>MFPTSAIPPIGTKTITPTKPTQWTSSPSPASSATKSTRTSSCTPAFPSESTSTTPARPKTNAPYPAPAAGRRRRRQPANPLGPRARHPPRQQRTHAEARSALYAQNRFDFCAEFNRLAPNEYRHYYLTMASRLVPQGRTLAAFARAVGPHNASLVRHISILFPYLSTPSAPPPSGDATIPEKGSQILDLIGTEFPNLRAVDIFLCQDLRRRHAPKADLALIDAKLRAMPLLKDIAVYTTFCTRRYAQDFSIRPSLREKIVRQGWTVSPFYAPMHGDKDVAINDDTWSRQLWLSLPS</sequence>
<feature type="compositionally biased region" description="Basic residues" evidence="1">
    <location>
        <begin position="84"/>
        <end position="93"/>
    </location>
</feature>
<gene>
    <name evidence="2" type="ORF">PG997_008602</name>
</gene>